<evidence type="ECO:0000256" key="2">
    <source>
        <dbReference type="ARBA" id="ARBA00022490"/>
    </source>
</evidence>
<dbReference type="OrthoDB" id="5390558at2759"/>
<keyword evidence="2" id="KW-0963">Cytoplasm</keyword>
<dbReference type="InterPro" id="IPR019084">
    <property type="entry name" value="STM1-like_N"/>
</dbReference>
<comment type="caution">
    <text evidence="5">The sequence shown here is derived from an EMBL/GenBank/DDBJ whole genome shotgun (WGS) entry which is preliminary data.</text>
</comment>
<reference evidence="5 6" key="1">
    <citation type="submission" date="2018-11" db="EMBL/GenBank/DDBJ databases">
        <title>Genome sequence of Saitozyma podzolica DSM 27192.</title>
        <authorList>
            <person name="Aliyu H."/>
            <person name="Gorte O."/>
            <person name="Ochsenreither K."/>
        </authorList>
    </citation>
    <scope>NUCLEOTIDE SEQUENCE [LARGE SCALE GENOMIC DNA]</scope>
    <source>
        <strain evidence="5 6">DSM 27192</strain>
    </source>
</reference>
<feature type="compositionally biased region" description="Low complexity" evidence="3">
    <location>
        <begin position="293"/>
        <end position="307"/>
    </location>
</feature>
<dbReference type="PANTHER" id="PTHR12299">
    <property type="entry name" value="HYALURONIC ACID-BINDING PROTEIN 4"/>
    <property type="match status" value="1"/>
</dbReference>
<dbReference type="GO" id="GO:0005737">
    <property type="term" value="C:cytoplasm"/>
    <property type="evidence" value="ECO:0007669"/>
    <property type="project" value="UniProtKB-SubCell"/>
</dbReference>
<keyword evidence="6" id="KW-1185">Reference proteome</keyword>
<feature type="region of interest" description="Disordered" evidence="3">
    <location>
        <begin position="276"/>
        <end position="307"/>
    </location>
</feature>
<dbReference type="EMBL" id="RSCD01000005">
    <property type="protein sequence ID" value="RSH93010.1"/>
    <property type="molecule type" value="Genomic_DNA"/>
</dbReference>
<evidence type="ECO:0000259" key="4">
    <source>
        <dbReference type="SMART" id="SM01233"/>
    </source>
</evidence>
<protein>
    <recommendedName>
        <fullName evidence="4">Hyaluronan/mRNA-binding protein domain-containing protein</fullName>
    </recommendedName>
</protein>
<feature type="compositionally biased region" description="Basic and acidic residues" evidence="3">
    <location>
        <begin position="150"/>
        <end position="171"/>
    </location>
</feature>
<dbReference type="Pfam" id="PF04774">
    <property type="entry name" value="HABP4_PAI-RBP1"/>
    <property type="match status" value="1"/>
</dbReference>
<proteinExistence type="predicted"/>
<sequence>MSVVSKNPFDLLGDDGEESTSPAQVAKAAAPKKTEAAPAARAVPGSAPKPAAAAPARGGRYPSRGAPRNVYREGEPRNAGPTSAEGVTEGFETPGGFDGERVHNARRGAHVRDAHTKGPRGNRPARNPTSGGHTSTGSGNARRPRVPVDGGERRHFERKSGPLPDSQKKVDAGWGPNEGTAELSAEVEGEKDAVAEENAPQTPAAEGEEPVAAEAAADVAEEEPEEVQKSLDQYLAERAAAALAVGKKEARQVSADTLEGQAFRREAIDEFFSGKEKAATKATKAPRRRRSTSRSTVSSLLPPAAAPVADPPVELASAAAVVEVDPAVDPVAAPALVAVSAFPALGA</sequence>
<evidence type="ECO:0000313" key="6">
    <source>
        <dbReference type="Proteomes" id="UP000279259"/>
    </source>
</evidence>
<dbReference type="Proteomes" id="UP000279259">
    <property type="component" value="Unassembled WGS sequence"/>
</dbReference>
<dbReference type="SMART" id="SM01233">
    <property type="entry name" value="HABP4_PAI-RBP1"/>
    <property type="match status" value="1"/>
</dbReference>
<dbReference type="PANTHER" id="PTHR12299:SF17">
    <property type="entry name" value="AT19571P-RELATED"/>
    <property type="match status" value="1"/>
</dbReference>
<organism evidence="5 6">
    <name type="scientific">Saitozyma podzolica</name>
    <dbReference type="NCBI Taxonomy" id="1890683"/>
    <lineage>
        <taxon>Eukaryota</taxon>
        <taxon>Fungi</taxon>
        <taxon>Dikarya</taxon>
        <taxon>Basidiomycota</taxon>
        <taxon>Agaricomycotina</taxon>
        <taxon>Tremellomycetes</taxon>
        <taxon>Tremellales</taxon>
        <taxon>Trimorphomycetaceae</taxon>
        <taxon>Saitozyma</taxon>
    </lineage>
</organism>
<accession>A0A427YPM9</accession>
<feature type="compositionally biased region" description="Low complexity" evidence="3">
    <location>
        <begin position="129"/>
        <end position="139"/>
    </location>
</feature>
<dbReference type="STRING" id="1890683.A0A427YPM9"/>
<comment type="subcellular location">
    <subcellularLocation>
        <location evidence="1">Cytoplasm</location>
    </subcellularLocation>
</comment>
<feature type="region of interest" description="Disordered" evidence="3">
    <location>
        <begin position="1"/>
        <end position="232"/>
    </location>
</feature>
<dbReference type="Pfam" id="PF09598">
    <property type="entry name" value="Stm1_N"/>
    <property type="match status" value="1"/>
</dbReference>
<dbReference type="GO" id="GO:0005634">
    <property type="term" value="C:nucleus"/>
    <property type="evidence" value="ECO:0007669"/>
    <property type="project" value="TreeGrafter"/>
</dbReference>
<dbReference type="InterPro" id="IPR006861">
    <property type="entry name" value="HABP4_PAIRBP1-bd"/>
</dbReference>
<dbReference type="Gene3D" id="6.10.140.1040">
    <property type="match status" value="1"/>
</dbReference>
<evidence type="ECO:0000256" key="1">
    <source>
        <dbReference type="ARBA" id="ARBA00004496"/>
    </source>
</evidence>
<name>A0A427YPM9_9TREE</name>
<dbReference type="InterPro" id="IPR039764">
    <property type="entry name" value="HABP4/SERBP1-like"/>
</dbReference>
<gene>
    <name evidence="5" type="ORF">EHS25_008458</name>
</gene>
<feature type="domain" description="Hyaluronan/mRNA-binding protein" evidence="4">
    <location>
        <begin position="152"/>
        <end position="254"/>
    </location>
</feature>
<dbReference type="GO" id="GO:0003723">
    <property type="term" value="F:RNA binding"/>
    <property type="evidence" value="ECO:0007669"/>
    <property type="project" value="InterPro"/>
</dbReference>
<evidence type="ECO:0000256" key="3">
    <source>
        <dbReference type="SAM" id="MobiDB-lite"/>
    </source>
</evidence>
<dbReference type="AlphaFoldDB" id="A0A427YPM9"/>
<evidence type="ECO:0000313" key="5">
    <source>
        <dbReference type="EMBL" id="RSH93010.1"/>
    </source>
</evidence>
<feature type="compositionally biased region" description="Low complexity" evidence="3">
    <location>
        <begin position="26"/>
        <end position="68"/>
    </location>
</feature>